<dbReference type="EMBL" id="JAHYIQ010000062">
    <property type="protein sequence ID" value="KAK1116772.1"/>
    <property type="molecule type" value="Genomic_DNA"/>
</dbReference>
<dbReference type="Proteomes" id="UP001177670">
    <property type="component" value="Unassembled WGS sequence"/>
</dbReference>
<evidence type="ECO:0000313" key="2">
    <source>
        <dbReference type="EMBL" id="KAK1116772.1"/>
    </source>
</evidence>
<proteinExistence type="predicted"/>
<keyword evidence="3" id="KW-1185">Reference proteome</keyword>
<gene>
    <name evidence="2" type="ORF">K0M31_018054</name>
</gene>
<sequence length="387" mass="43560">MLFESTIGRLNFYEKILRSTIHSESGVSYGNGGISRIFPKQIPVIDDATAAGLEKERVLQVPGMGKKGCADDSAGFSALEKRKCQEEGQRRRNSRFFAATRLLDARTKEGRHRRRDNSREWLWPLPLPRNYCPANDRYRADDEIARRSWTDRFRRRERINGSLVLTFLGSSDRQSVGGTRWRTEKPRGGKTRASFGIVGGNGAVAAPVRGNSLPGSRVSLVCNVCSRLLPKEWFAERPMASARANSRVPQPRHLCIIMLRPPLLPRTPQAAPTTEEKSVSPFPPCPTRHRRTLLRVPPRPRQPPPSTPPPPPPPPPPSSPPPSPSTLARAFSLPSCRCTPIRQRREEKRREETASGWGTVARRRNGARENERRRKTDGRRQRGMGGR</sequence>
<reference evidence="2" key="1">
    <citation type="submission" date="2021-10" db="EMBL/GenBank/DDBJ databases">
        <title>Melipona bicolor Genome sequencing and assembly.</title>
        <authorList>
            <person name="Araujo N.S."/>
            <person name="Arias M.C."/>
        </authorList>
    </citation>
    <scope>NUCLEOTIDE SEQUENCE</scope>
    <source>
        <strain evidence="2">USP_2M_L1-L4_2017</strain>
        <tissue evidence="2">Whole body</tissue>
    </source>
</reference>
<feature type="compositionally biased region" description="Basic and acidic residues" evidence="1">
    <location>
        <begin position="343"/>
        <end position="353"/>
    </location>
</feature>
<name>A0AA40KE62_9HYME</name>
<organism evidence="2 3">
    <name type="scientific">Melipona bicolor</name>
    <dbReference type="NCBI Taxonomy" id="60889"/>
    <lineage>
        <taxon>Eukaryota</taxon>
        <taxon>Metazoa</taxon>
        <taxon>Ecdysozoa</taxon>
        <taxon>Arthropoda</taxon>
        <taxon>Hexapoda</taxon>
        <taxon>Insecta</taxon>
        <taxon>Pterygota</taxon>
        <taxon>Neoptera</taxon>
        <taxon>Endopterygota</taxon>
        <taxon>Hymenoptera</taxon>
        <taxon>Apocrita</taxon>
        <taxon>Aculeata</taxon>
        <taxon>Apoidea</taxon>
        <taxon>Anthophila</taxon>
        <taxon>Apidae</taxon>
        <taxon>Melipona</taxon>
    </lineage>
</organism>
<dbReference type="AlphaFoldDB" id="A0AA40KE62"/>
<feature type="compositionally biased region" description="Pro residues" evidence="1">
    <location>
        <begin position="297"/>
        <end position="324"/>
    </location>
</feature>
<comment type="caution">
    <text evidence="2">The sequence shown here is derived from an EMBL/GenBank/DDBJ whole genome shotgun (WGS) entry which is preliminary data.</text>
</comment>
<feature type="region of interest" description="Disordered" evidence="1">
    <location>
        <begin position="265"/>
        <end position="387"/>
    </location>
</feature>
<feature type="compositionally biased region" description="Basic and acidic residues" evidence="1">
    <location>
        <begin position="366"/>
        <end position="380"/>
    </location>
</feature>
<accession>A0AA40KE62</accession>
<protein>
    <submittedName>
        <fullName evidence="2">Uncharacterized protein</fullName>
    </submittedName>
</protein>
<evidence type="ECO:0000313" key="3">
    <source>
        <dbReference type="Proteomes" id="UP001177670"/>
    </source>
</evidence>
<evidence type="ECO:0000256" key="1">
    <source>
        <dbReference type="SAM" id="MobiDB-lite"/>
    </source>
</evidence>